<feature type="compositionally biased region" description="Polar residues" evidence="1">
    <location>
        <begin position="310"/>
        <end position="328"/>
    </location>
</feature>
<feature type="transmembrane region" description="Helical" evidence="2">
    <location>
        <begin position="117"/>
        <end position="139"/>
    </location>
</feature>
<protein>
    <submittedName>
        <fullName evidence="3">Uncharacterized protein</fullName>
    </submittedName>
</protein>
<feature type="compositionally biased region" description="Basic and acidic residues" evidence="1">
    <location>
        <begin position="337"/>
        <end position="349"/>
    </location>
</feature>
<dbReference type="Proteomes" id="UP001175228">
    <property type="component" value="Unassembled WGS sequence"/>
</dbReference>
<evidence type="ECO:0000313" key="4">
    <source>
        <dbReference type="Proteomes" id="UP001175228"/>
    </source>
</evidence>
<feature type="transmembrane region" description="Helical" evidence="2">
    <location>
        <begin position="151"/>
        <end position="175"/>
    </location>
</feature>
<comment type="caution">
    <text evidence="3">The sequence shown here is derived from an EMBL/GenBank/DDBJ whole genome shotgun (WGS) entry which is preliminary data.</text>
</comment>
<proteinExistence type="predicted"/>
<sequence>MTAVTYLGTAIPELTDSQIKAIFATLDAEFNTLMLNALFHVDQLWLEGIYTGVVAVTLWAVGLRNNSRDYRRHILVLTILILYILATVGLYCGWVNVNLSFITDGENFWTAYNATPSISMELTIGIIAILSTVVADATLIWRCWTVWGRSWLIVLIPIACTSLAIASRGIVTYYYTFGSNPSPQALFLENIVSWSTIYSSVVLATLVWCTILIIYRIWRVGGAAGRLHAYQRVIEMLVESASLYSAMIVVLLVLEARNAVAGEYVEQVTIAMRGIMPTILVGRVAAGHARPDDSWNNSSRPRSTLRFGNRSISQTDTEMSVGSGQDESSPVEPELEEGLKDSTEVRGEESAPTASAYDCYTHVVGTPSSVDHSVV</sequence>
<evidence type="ECO:0000256" key="1">
    <source>
        <dbReference type="SAM" id="MobiDB-lite"/>
    </source>
</evidence>
<gene>
    <name evidence="3" type="ORF">EDD18DRAFT_1363221</name>
</gene>
<reference evidence="3" key="1">
    <citation type="submission" date="2023-06" db="EMBL/GenBank/DDBJ databases">
        <authorList>
            <consortium name="Lawrence Berkeley National Laboratory"/>
            <person name="Ahrendt S."/>
            <person name="Sahu N."/>
            <person name="Indic B."/>
            <person name="Wong-Bajracharya J."/>
            <person name="Merenyi Z."/>
            <person name="Ke H.-M."/>
            <person name="Monk M."/>
            <person name="Kocsube S."/>
            <person name="Drula E."/>
            <person name="Lipzen A."/>
            <person name="Balint B."/>
            <person name="Henrissat B."/>
            <person name="Andreopoulos B."/>
            <person name="Martin F.M."/>
            <person name="Harder C.B."/>
            <person name="Rigling D."/>
            <person name="Ford K.L."/>
            <person name="Foster G.D."/>
            <person name="Pangilinan J."/>
            <person name="Papanicolaou A."/>
            <person name="Barry K."/>
            <person name="LaButti K."/>
            <person name="Viragh M."/>
            <person name="Koriabine M."/>
            <person name="Yan M."/>
            <person name="Riley R."/>
            <person name="Champramary S."/>
            <person name="Plett K.L."/>
            <person name="Tsai I.J."/>
            <person name="Slot J."/>
            <person name="Sipos G."/>
            <person name="Plett J."/>
            <person name="Nagy L.G."/>
            <person name="Grigoriev I.V."/>
        </authorList>
    </citation>
    <scope>NUCLEOTIDE SEQUENCE</scope>
    <source>
        <strain evidence="3">HWK02</strain>
    </source>
</reference>
<dbReference type="EMBL" id="JAUEPU010000074">
    <property type="protein sequence ID" value="KAK0481128.1"/>
    <property type="molecule type" value="Genomic_DNA"/>
</dbReference>
<keyword evidence="2" id="KW-0812">Transmembrane</keyword>
<name>A0AA39PBE1_9AGAR</name>
<keyword evidence="2" id="KW-0472">Membrane</keyword>
<evidence type="ECO:0000256" key="2">
    <source>
        <dbReference type="SAM" id="Phobius"/>
    </source>
</evidence>
<organism evidence="3 4">
    <name type="scientific">Armillaria luteobubalina</name>
    <dbReference type="NCBI Taxonomy" id="153913"/>
    <lineage>
        <taxon>Eukaryota</taxon>
        <taxon>Fungi</taxon>
        <taxon>Dikarya</taxon>
        <taxon>Basidiomycota</taxon>
        <taxon>Agaricomycotina</taxon>
        <taxon>Agaricomycetes</taxon>
        <taxon>Agaricomycetidae</taxon>
        <taxon>Agaricales</taxon>
        <taxon>Marasmiineae</taxon>
        <taxon>Physalacriaceae</taxon>
        <taxon>Armillaria</taxon>
    </lineage>
</organism>
<keyword evidence="2" id="KW-1133">Transmembrane helix</keyword>
<keyword evidence="4" id="KW-1185">Reference proteome</keyword>
<feature type="transmembrane region" description="Helical" evidence="2">
    <location>
        <begin position="44"/>
        <end position="62"/>
    </location>
</feature>
<feature type="transmembrane region" description="Helical" evidence="2">
    <location>
        <begin position="74"/>
        <end position="97"/>
    </location>
</feature>
<feature type="region of interest" description="Disordered" evidence="1">
    <location>
        <begin position="288"/>
        <end position="357"/>
    </location>
</feature>
<evidence type="ECO:0000313" key="3">
    <source>
        <dbReference type="EMBL" id="KAK0481128.1"/>
    </source>
</evidence>
<dbReference type="AlphaFoldDB" id="A0AA39PBE1"/>
<accession>A0AA39PBE1</accession>
<feature type="transmembrane region" description="Helical" evidence="2">
    <location>
        <begin position="195"/>
        <end position="215"/>
    </location>
</feature>